<dbReference type="EMBL" id="JASPKY010000577">
    <property type="protein sequence ID" value="KAK9692562.1"/>
    <property type="molecule type" value="Genomic_DNA"/>
</dbReference>
<dbReference type="InterPro" id="IPR050951">
    <property type="entry name" value="Retrovirus_Pol_polyprotein"/>
</dbReference>
<feature type="domain" description="Integrase catalytic" evidence="2">
    <location>
        <begin position="67"/>
        <end position="209"/>
    </location>
</feature>
<proteinExistence type="predicted"/>
<dbReference type="EC" id="2.7.7.49" evidence="1"/>
<dbReference type="Gene3D" id="3.30.420.10">
    <property type="entry name" value="Ribonuclease H-like superfamily/Ribonuclease H"/>
    <property type="match status" value="1"/>
</dbReference>
<sequence length="209" mass="24807">MEFTIIYTYHTEMGHFGVDKTLELITRTYWFPKMRQKIHEFIRNCLKCIEFNRKSGKPEGYLHSIPKGNVPFETIHIDHYGPLPTTRRKYKYLFEVIDGFTKFIKLFPCKSTDTQEVLKHLNSYFRNYFPCKSTDTQEVLKHLNSYFRNYSRPKNSKDNDVRHILIAAGAPRANGQIERMNSIITPLLSKFSDQNHEWEQFISDVEPES</sequence>
<evidence type="ECO:0000313" key="3">
    <source>
        <dbReference type="EMBL" id="KAK9692562.1"/>
    </source>
</evidence>
<evidence type="ECO:0000256" key="1">
    <source>
        <dbReference type="ARBA" id="ARBA00012493"/>
    </source>
</evidence>
<dbReference type="GO" id="GO:0003676">
    <property type="term" value="F:nucleic acid binding"/>
    <property type="evidence" value="ECO:0007669"/>
    <property type="project" value="InterPro"/>
</dbReference>
<dbReference type="GO" id="GO:0015074">
    <property type="term" value="P:DNA integration"/>
    <property type="evidence" value="ECO:0007669"/>
    <property type="project" value="InterPro"/>
</dbReference>
<dbReference type="PROSITE" id="PS50994">
    <property type="entry name" value="INTEGRASE"/>
    <property type="match status" value="1"/>
</dbReference>
<reference evidence="3 4" key="1">
    <citation type="journal article" date="2024" name="BMC Genomics">
        <title>De novo assembly and annotation of Popillia japonica's genome with initial clues to its potential as an invasive pest.</title>
        <authorList>
            <person name="Cucini C."/>
            <person name="Boschi S."/>
            <person name="Funari R."/>
            <person name="Cardaioli E."/>
            <person name="Iannotti N."/>
            <person name="Marturano G."/>
            <person name="Paoli F."/>
            <person name="Bruttini M."/>
            <person name="Carapelli A."/>
            <person name="Frati F."/>
            <person name="Nardi F."/>
        </authorList>
    </citation>
    <scope>NUCLEOTIDE SEQUENCE [LARGE SCALE GENOMIC DNA]</scope>
    <source>
        <strain evidence="3">DMR45628</strain>
    </source>
</reference>
<evidence type="ECO:0000313" key="4">
    <source>
        <dbReference type="Proteomes" id="UP001458880"/>
    </source>
</evidence>
<dbReference type="Proteomes" id="UP001458880">
    <property type="component" value="Unassembled WGS sequence"/>
</dbReference>
<dbReference type="Gene3D" id="1.10.340.70">
    <property type="match status" value="1"/>
</dbReference>
<protein>
    <recommendedName>
        <fullName evidence="1">RNA-directed DNA polymerase</fullName>
        <ecNumber evidence="1">2.7.7.49</ecNumber>
    </recommendedName>
</protein>
<comment type="caution">
    <text evidence="3">The sequence shown here is derived from an EMBL/GenBank/DDBJ whole genome shotgun (WGS) entry which is preliminary data.</text>
</comment>
<dbReference type="InterPro" id="IPR001584">
    <property type="entry name" value="Integrase_cat-core"/>
</dbReference>
<organism evidence="3 4">
    <name type="scientific">Popillia japonica</name>
    <name type="common">Japanese beetle</name>
    <dbReference type="NCBI Taxonomy" id="7064"/>
    <lineage>
        <taxon>Eukaryota</taxon>
        <taxon>Metazoa</taxon>
        <taxon>Ecdysozoa</taxon>
        <taxon>Arthropoda</taxon>
        <taxon>Hexapoda</taxon>
        <taxon>Insecta</taxon>
        <taxon>Pterygota</taxon>
        <taxon>Neoptera</taxon>
        <taxon>Endopterygota</taxon>
        <taxon>Coleoptera</taxon>
        <taxon>Polyphaga</taxon>
        <taxon>Scarabaeiformia</taxon>
        <taxon>Scarabaeidae</taxon>
        <taxon>Rutelinae</taxon>
        <taxon>Popillia</taxon>
    </lineage>
</organism>
<gene>
    <name evidence="3" type="ORF">QE152_g35084</name>
</gene>
<name>A0AAW1IRD5_POPJA</name>
<dbReference type="InterPro" id="IPR041588">
    <property type="entry name" value="Integrase_H2C2"/>
</dbReference>
<dbReference type="Pfam" id="PF17921">
    <property type="entry name" value="Integrase_H2C2"/>
    <property type="match status" value="1"/>
</dbReference>
<dbReference type="PANTHER" id="PTHR37984">
    <property type="entry name" value="PROTEIN CBG26694"/>
    <property type="match status" value="1"/>
</dbReference>
<dbReference type="GO" id="GO:0003964">
    <property type="term" value="F:RNA-directed DNA polymerase activity"/>
    <property type="evidence" value="ECO:0007669"/>
    <property type="project" value="UniProtKB-EC"/>
</dbReference>
<dbReference type="SUPFAM" id="SSF53098">
    <property type="entry name" value="Ribonuclease H-like"/>
    <property type="match status" value="1"/>
</dbReference>
<keyword evidence="4" id="KW-1185">Reference proteome</keyword>
<dbReference type="InterPro" id="IPR012337">
    <property type="entry name" value="RNaseH-like_sf"/>
</dbReference>
<dbReference type="AlphaFoldDB" id="A0AAW1IRD5"/>
<evidence type="ECO:0000259" key="2">
    <source>
        <dbReference type="PROSITE" id="PS50994"/>
    </source>
</evidence>
<dbReference type="InterPro" id="IPR036397">
    <property type="entry name" value="RNaseH_sf"/>
</dbReference>
<dbReference type="PANTHER" id="PTHR37984:SF5">
    <property type="entry name" value="PROTEIN NYNRIN-LIKE"/>
    <property type="match status" value="1"/>
</dbReference>
<accession>A0AAW1IRD5</accession>